<evidence type="ECO:0000259" key="4">
    <source>
        <dbReference type="PROSITE" id="PS50837"/>
    </source>
</evidence>
<keyword evidence="2" id="KW-0677">Repeat</keyword>
<proteinExistence type="predicted"/>
<dbReference type="InterPro" id="IPR011659">
    <property type="entry name" value="WD40"/>
</dbReference>
<dbReference type="InterPro" id="IPR015943">
    <property type="entry name" value="WD40/YVTN_repeat-like_dom_sf"/>
</dbReference>
<dbReference type="PROSITE" id="PS50082">
    <property type="entry name" value="WD_REPEATS_2"/>
    <property type="match status" value="11"/>
</dbReference>
<reference evidence="5" key="1">
    <citation type="submission" date="2020-09" db="EMBL/GenBank/DDBJ databases">
        <title>Comparative genome analyses of four rice-infecting Rhizoctonia solani isolates reveal extensive enrichment of homogalacturonan modification genes.</title>
        <authorList>
            <person name="Lee D.-Y."/>
            <person name="Jeon J."/>
            <person name="Kim K.-T."/>
            <person name="Cheong K."/>
            <person name="Song H."/>
            <person name="Choi G."/>
            <person name="Ko J."/>
            <person name="Opiyo S.O."/>
            <person name="Zuo S."/>
            <person name="Madhav S."/>
            <person name="Lee Y.-H."/>
            <person name="Wang G.-L."/>
        </authorList>
    </citation>
    <scope>NUCLEOTIDE SEQUENCE</scope>
    <source>
        <strain evidence="5">AG1-IA WGL</strain>
    </source>
</reference>
<feature type="repeat" description="WD" evidence="3">
    <location>
        <begin position="800"/>
        <end position="841"/>
    </location>
</feature>
<dbReference type="InterPro" id="IPR027417">
    <property type="entry name" value="P-loop_NTPase"/>
</dbReference>
<feature type="repeat" description="WD" evidence="3">
    <location>
        <begin position="1143"/>
        <end position="1179"/>
    </location>
</feature>
<dbReference type="Gene3D" id="3.40.50.300">
    <property type="entry name" value="P-loop containing nucleotide triphosphate hydrolases"/>
    <property type="match status" value="1"/>
</dbReference>
<dbReference type="InterPro" id="IPR056884">
    <property type="entry name" value="NPHP3-like_N"/>
</dbReference>
<comment type="caution">
    <text evidence="5">The sequence shown here is derived from an EMBL/GenBank/DDBJ whole genome shotgun (WGS) entry which is preliminary data.</text>
</comment>
<dbReference type="PRINTS" id="PR00320">
    <property type="entry name" value="GPROTEINBRPT"/>
</dbReference>
<feature type="domain" description="NACHT" evidence="4">
    <location>
        <begin position="224"/>
        <end position="369"/>
    </location>
</feature>
<dbReference type="InterPro" id="IPR020472">
    <property type="entry name" value="WD40_PAC1"/>
</dbReference>
<dbReference type="SMART" id="SM00320">
    <property type="entry name" value="WD40"/>
    <property type="match status" value="14"/>
</dbReference>
<dbReference type="Pfam" id="PF00400">
    <property type="entry name" value="WD40"/>
    <property type="match status" value="12"/>
</dbReference>
<feature type="repeat" description="WD" evidence="3">
    <location>
        <begin position="1318"/>
        <end position="1350"/>
    </location>
</feature>
<dbReference type="EMBL" id="JACYCD010000078">
    <property type="protein sequence ID" value="KAF8703147.1"/>
    <property type="molecule type" value="Genomic_DNA"/>
</dbReference>
<feature type="repeat" description="WD" evidence="3">
    <location>
        <begin position="1232"/>
        <end position="1273"/>
    </location>
</feature>
<dbReference type="Pfam" id="PF24883">
    <property type="entry name" value="NPHP3_N"/>
    <property type="match status" value="1"/>
</dbReference>
<name>A0A8H7HNQ4_9AGAM</name>
<feature type="repeat" description="WD" evidence="3">
    <location>
        <begin position="931"/>
        <end position="972"/>
    </location>
</feature>
<protein>
    <submittedName>
        <fullName evidence="5">WD40 repeat-like protein</fullName>
    </submittedName>
</protein>
<feature type="repeat" description="WD" evidence="3">
    <location>
        <begin position="974"/>
        <end position="1006"/>
    </location>
</feature>
<accession>A0A8H7HNQ4</accession>
<feature type="repeat" description="WD" evidence="3">
    <location>
        <begin position="843"/>
        <end position="884"/>
    </location>
</feature>
<feature type="repeat" description="WD" evidence="3">
    <location>
        <begin position="1017"/>
        <end position="1049"/>
    </location>
</feature>
<dbReference type="Gene3D" id="2.130.10.10">
    <property type="entry name" value="YVTN repeat-like/Quinoprotein amine dehydrogenase"/>
    <property type="match status" value="6"/>
</dbReference>
<dbReference type="PROSITE" id="PS50294">
    <property type="entry name" value="WD_REPEATS_REGION"/>
    <property type="match status" value="10"/>
</dbReference>
<dbReference type="InterPro" id="IPR050349">
    <property type="entry name" value="WD_LIS1/nudF_dynein_reg"/>
</dbReference>
<dbReference type="SUPFAM" id="SSF50978">
    <property type="entry name" value="WD40 repeat-like"/>
    <property type="match status" value="2"/>
</dbReference>
<sequence length="1443" mass="158208">MKALGAYIERKADRIKSTLAPSTVTASTASTAVPFLTDALRTLHDGAQVFPPLQAAIEGLLACIECIELSSKHRSELDALAKRLTLLSTSLNRHIKASRSTQVPDFLKGIAASVEEQVAIISNRQERRTGGYYRQAKQDEDKVLNGYRRIADILEELQATNLKIWGILEEQLMDSRLESLSPVDSATYNSSLSEEINRRACTKDTRVKILLELEQWSLDPAKPNIFWMSGMAGTGKTTIAYTFAQALRERGALGASFFCTRTKDECGDVRRIIPTIAYQLAQRLPWFRPALLAALEKEPKIKSQSIVSQCEQLIKEPLSSMTGEVSSTYVVVIDALDECKSSDGVGTMLDVLFRVTTNLPIKIFVTSRPEPDIRLRVEAQSDERRSVCLLHDVEKSLVQADIKLYLLEQLANSAVPESDLTQLASLSGSLFIYAATAVRYIRRKGNIVDQARLKVVLRPSSRLSYRHADIDRLYSTILDAAVYDPDQEPEEQEQMLTLLWTAVCTRESVSVDTLAALAVIEVSKAMVLLQSLYSVLHVSHGTNMVSTLHASFPDFIFDKARSARFYCDEAKHSRLLSRHCFDIMQDQLRFNICGLKTSFIVDSEVKGLQDRIAGSISPTLSYAAHHWGGHVAKSTACKEVQAKLEDFLSTRLLFWMEVLSLKRTLDTGIAMLSAVKPWLAIKGASSDLTKLLDDAWMFVSTVAAGSVSQSTPHIYISALALCYPSSSVCKLYRGRTQQLLSLKGSAIEQSQSALLATWGMDSVPKCLAFSPDELRLATGFEDGTVSLLNARNGAVVLGPLKGHTDAVNCVAISPNGLLLVSGARDGSILVRDAQTGNRIYDVIKGHEGRVRSVCFSPDGRHILSGSWDHTTRMWDSSNGSLIPNSIKRHPFPINCTTFSPDGKYIACGLYNYECPIVVYDSSTGESLPFPFDAHQSPVWSIAFSPNSKHLVTGHQSGDLRFWSLHDGTVTHSSSQVHYREIISIGFSPLGDKLVTISDNRCLYIWDKEKGYSNPCLLGTHDDSVFFAAFSPQGTRVASCSSDRTVKMWNALHSTSNWKTLADEVLSVAVSPDSSRIAAAGRDKAIYMFNAPDGTATLEPLMVHTHLISSVAFSPDGRYLASGGADRVICLWDTTSGKLLFSSLLGHERRVRSVSFSPDSRLIVSASDDKTIRTWDVDDGILTPMDRVGTHEEDVYSAAFSPDGKSIVSGCKDGKIRMWDAQALSLLFDPFGSQWHKGSINSVTFSPDSRLIASGSSDNTICVFDSRSGDLVLGPLKGHEGSVLSVMFSPDGSHIVSGSSEGSVRVWRVKDGGPACEPLRGHQDGVNSVAYSADGAYIVSGSRDSTIRVWKTPGAPSVPDLSHRTSFDSDRKEPHRAIAGGLTVSRDGWVRNGDSQLVFWAPSYIGRVFSDVSSVYNIGPEGVLRADYSQPLLLGEEWDRCYVG</sequence>
<feature type="repeat" description="WD" evidence="3">
    <location>
        <begin position="1187"/>
        <end position="1219"/>
    </location>
</feature>
<organism evidence="5 6">
    <name type="scientific">Rhizoctonia solani</name>
    <dbReference type="NCBI Taxonomy" id="456999"/>
    <lineage>
        <taxon>Eukaryota</taxon>
        <taxon>Fungi</taxon>
        <taxon>Dikarya</taxon>
        <taxon>Basidiomycota</taxon>
        <taxon>Agaricomycotina</taxon>
        <taxon>Agaricomycetes</taxon>
        <taxon>Cantharellales</taxon>
        <taxon>Ceratobasidiaceae</taxon>
        <taxon>Rhizoctonia</taxon>
    </lineage>
</organism>
<dbReference type="CDD" id="cd00200">
    <property type="entry name" value="WD40"/>
    <property type="match status" value="2"/>
</dbReference>
<keyword evidence="1 3" id="KW-0853">WD repeat</keyword>
<dbReference type="InterPro" id="IPR036322">
    <property type="entry name" value="WD40_repeat_dom_sf"/>
</dbReference>
<dbReference type="InterPro" id="IPR001680">
    <property type="entry name" value="WD40_rpt"/>
</dbReference>
<feature type="repeat" description="WD" evidence="3">
    <location>
        <begin position="1100"/>
        <end position="1141"/>
    </location>
</feature>
<evidence type="ECO:0000256" key="3">
    <source>
        <dbReference type="PROSITE-ProRule" id="PRU00221"/>
    </source>
</evidence>
<dbReference type="SUPFAM" id="SSF52540">
    <property type="entry name" value="P-loop containing nucleoside triphosphate hydrolases"/>
    <property type="match status" value="1"/>
</dbReference>
<dbReference type="PROSITE" id="PS00678">
    <property type="entry name" value="WD_REPEATS_1"/>
    <property type="match status" value="2"/>
</dbReference>
<gene>
    <name evidence="5" type="ORF">RHS03_06283</name>
</gene>
<evidence type="ECO:0000313" key="5">
    <source>
        <dbReference type="EMBL" id="KAF8703147.1"/>
    </source>
</evidence>
<dbReference type="PANTHER" id="PTHR44129">
    <property type="entry name" value="WD REPEAT-CONTAINING PROTEIN POP1"/>
    <property type="match status" value="1"/>
</dbReference>
<evidence type="ECO:0000313" key="6">
    <source>
        <dbReference type="Proteomes" id="UP000602905"/>
    </source>
</evidence>
<dbReference type="InterPro" id="IPR019775">
    <property type="entry name" value="WD40_repeat_CS"/>
</dbReference>
<dbReference type="OrthoDB" id="538223at2759"/>
<dbReference type="InterPro" id="IPR007111">
    <property type="entry name" value="NACHT_NTPase"/>
</dbReference>
<dbReference type="Pfam" id="PF07676">
    <property type="entry name" value="PD40"/>
    <property type="match status" value="1"/>
</dbReference>
<dbReference type="PROSITE" id="PS50837">
    <property type="entry name" value="NACHT"/>
    <property type="match status" value="1"/>
</dbReference>
<evidence type="ECO:0000256" key="1">
    <source>
        <dbReference type="ARBA" id="ARBA00022574"/>
    </source>
</evidence>
<dbReference type="Proteomes" id="UP000602905">
    <property type="component" value="Unassembled WGS sequence"/>
</dbReference>
<evidence type="ECO:0000256" key="2">
    <source>
        <dbReference type="ARBA" id="ARBA00022737"/>
    </source>
</evidence>
<feature type="repeat" description="WD" evidence="3">
    <location>
        <begin position="1275"/>
        <end position="1311"/>
    </location>
</feature>
<feature type="non-terminal residue" evidence="5">
    <location>
        <position position="1443"/>
    </location>
</feature>